<reference evidence="6" key="1">
    <citation type="submission" date="2017-06" db="EMBL/GenBank/DDBJ databases">
        <authorList>
            <person name="Varghese N."/>
            <person name="Submissions S."/>
        </authorList>
    </citation>
    <scope>NUCLEOTIDE SEQUENCE [LARGE SCALE GENOMIC DNA]</scope>
    <source>
        <strain evidence="6">DSM 137</strain>
    </source>
</reference>
<name>A0A212PVZ9_RHOAC</name>
<dbReference type="InterPro" id="IPR036249">
    <property type="entry name" value="Thioredoxin-like_sf"/>
</dbReference>
<feature type="binding site" evidence="2">
    <location>
        <position position="156"/>
    </location>
    <ligand>
        <name>Cu cation</name>
        <dbReference type="ChEBI" id="CHEBI:23378"/>
    </ligand>
</feature>
<sequence>MLRALLVAWAISFALSFPVMAHDHAAMAQAAPSGASLFNLPSHWTDQNGHALTLRDLAGKKSVVAMGYTSCPDICPLIVANMAAIEKAAQGRGLRFVFVTLDPKGDTPEKLKAYAEAHGLDPADWTLLAGNDKAVRDLAAVLGVRYRANGEGGFDHSALLTLLNENGEVVYQKPDMQVDPADFVAHVPH</sequence>
<keyword evidence="6" id="KW-1185">Reference proteome</keyword>
<dbReference type="PANTHER" id="PTHR12151">
    <property type="entry name" value="ELECTRON TRANSPORT PROTIN SCO1/SENC FAMILY MEMBER"/>
    <property type="match status" value="1"/>
</dbReference>
<feature type="binding site" evidence="2">
    <location>
        <position position="71"/>
    </location>
    <ligand>
        <name>Cu cation</name>
        <dbReference type="ChEBI" id="CHEBI:23378"/>
    </ligand>
</feature>
<feature type="signal peptide" evidence="4">
    <location>
        <begin position="1"/>
        <end position="21"/>
    </location>
</feature>
<feature type="disulfide bond" description="Redox-active" evidence="3">
    <location>
        <begin position="71"/>
        <end position="75"/>
    </location>
</feature>
<dbReference type="Gene3D" id="3.40.30.10">
    <property type="entry name" value="Glutaredoxin"/>
    <property type="match status" value="1"/>
</dbReference>
<dbReference type="AlphaFoldDB" id="A0A212PVZ9"/>
<organism evidence="5 6">
    <name type="scientific">Rhodoblastus acidophilus</name>
    <name type="common">Rhodopseudomonas acidophila</name>
    <dbReference type="NCBI Taxonomy" id="1074"/>
    <lineage>
        <taxon>Bacteria</taxon>
        <taxon>Pseudomonadati</taxon>
        <taxon>Pseudomonadota</taxon>
        <taxon>Alphaproteobacteria</taxon>
        <taxon>Hyphomicrobiales</taxon>
        <taxon>Rhodoblastaceae</taxon>
        <taxon>Rhodoblastus</taxon>
    </lineage>
</organism>
<dbReference type="InterPro" id="IPR003782">
    <property type="entry name" value="SCO1/SenC"/>
</dbReference>
<evidence type="ECO:0000256" key="4">
    <source>
        <dbReference type="SAM" id="SignalP"/>
    </source>
</evidence>
<protein>
    <submittedName>
        <fullName evidence="5">Protein SCO1/2</fullName>
    </submittedName>
</protein>
<evidence type="ECO:0000256" key="3">
    <source>
        <dbReference type="PIRSR" id="PIRSR603782-2"/>
    </source>
</evidence>
<keyword evidence="2" id="KW-0479">Metal-binding</keyword>
<keyword evidence="2" id="KW-0186">Copper</keyword>
<feature type="chain" id="PRO_5012397408" evidence="4">
    <location>
        <begin position="22"/>
        <end position="189"/>
    </location>
</feature>
<evidence type="ECO:0000256" key="2">
    <source>
        <dbReference type="PIRSR" id="PIRSR603782-1"/>
    </source>
</evidence>
<dbReference type="EMBL" id="FYDG01000001">
    <property type="protein sequence ID" value="SNB51087.1"/>
    <property type="molecule type" value="Genomic_DNA"/>
</dbReference>
<keyword evidence="3" id="KW-1015">Disulfide bond</keyword>
<evidence type="ECO:0000313" key="5">
    <source>
        <dbReference type="EMBL" id="SNB51087.1"/>
    </source>
</evidence>
<proteinExistence type="inferred from homology"/>
<comment type="similarity">
    <text evidence="1">Belongs to the SCO1/2 family.</text>
</comment>
<evidence type="ECO:0000313" key="6">
    <source>
        <dbReference type="Proteomes" id="UP000198418"/>
    </source>
</evidence>
<dbReference type="PANTHER" id="PTHR12151:SF25">
    <property type="entry name" value="LINALOOL DEHYDRATASE_ISOMERASE DOMAIN-CONTAINING PROTEIN"/>
    <property type="match status" value="1"/>
</dbReference>
<dbReference type="Proteomes" id="UP000198418">
    <property type="component" value="Unassembled WGS sequence"/>
</dbReference>
<keyword evidence="4" id="KW-0732">Signal</keyword>
<dbReference type="CDD" id="cd02968">
    <property type="entry name" value="SCO"/>
    <property type="match status" value="1"/>
</dbReference>
<dbReference type="OrthoDB" id="5296507at2"/>
<accession>A0A212PVZ9</accession>
<gene>
    <name evidence="5" type="ORF">SAMN06265338_10135</name>
</gene>
<feature type="binding site" evidence="2">
    <location>
        <position position="75"/>
    </location>
    <ligand>
        <name>Cu cation</name>
        <dbReference type="ChEBI" id="CHEBI:23378"/>
    </ligand>
</feature>
<dbReference type="SUPFAM" id="SSF52833">
    <property type="entry name" value="Thioredoxin-like"/>
    <property type="match status" value="1"/>
</dbReference>
<evidence type="ECO:0000256" key="1">
    <source>
        <dbReference type="ARBA" id="ARBA00010996"/>
    </source>
</evidence>
<dbReference type="Pfam" id="PF02630">
    <property type="entry name" value="SCO1-SenC"/>
    <property type="match status" value="1"/>
</dbReference>
<dbReference type="RefSeq" id="WP_158255243.1">
    <property type="nucleotide sequence ID" value="NZ_FYDG01000001.1"/>
</dbReference>
<dbReference type="GO" id="GO:0046872">
    <property type="term" value="F:metal ion binding"/>
    <property type="evidence" value="ECO:0007669"/>
    <property type="project" value="UniProtKB-KW"/>
</dbReference>